<dbReference type="GO" id="GO:0005774">
    <property type="term" value="C:vacuolar membrane"/>
    <property type="evidence" value="ECO:0007669"/>
    <property type="project" value="TreeGrafter"/>
</dbReference>
<reference evidence="7 8" key="1">
    <citation type="journal article" date="2019" name="Commun. Biol.">
        <title>The bagworm genome reveals a unique fibroin gene that provides high tensile strength.</title>
        <authorList>
            <person name="Kono N."/>
            <person name="Nakamura H."/>
            <person name="Ohtoshi R."/>
            <person name="Tomita M."/>
            <person name="Numata K."/>
            <person name="Arakawa K."/>
        </authorList>
    </citation>
    <scope>NUCLEOTIDE SEQUENCE [LARGE SCALE GENOMIC DNA]</scope>
</reference>
<evidence type="ECO:0000313" key="7">
    <source>
        <dbReference type="EMBL" id="GBP88777.1"/>
    </source>
</evidence>
<feature type="domain" description="Amino acid transporter transmembrane" evidence="6">
    <location>
        <begin position="171"/>
        <end position="438"/>
    </location>
</feature>
<keyword evidence="2 5" id="KW-0812">Transmembrane</keyword>
<dbReference type="EMBL" id="BGZK01001958">
    <property type="protein sequence ID" value="GBP88777.1"/>
    <property type="molecule type" value="Genomic_DNA"/>
</dbReference>
<keyword evidence="8" id="KW-1185">Reference proteome</keyword>
<keyword evidence="3 5" id="KW-1133">Transmembrane helix</keyword>
<dbReference type="PANTHER" id="PTHR22950:SF349">
    <property type="entry name" value="AMINO ACID TRANSPORTER TRANSMEMBRANE DOMAIN-CONTAINING PROTEIN"/>
    <property type="match status" value="1"/>
</dbReference>
<gene>
    <name evidence="7" type="ORF">EVAR_100699_1</name>
</gene>
<evidence type="ECO:0000256" key="4">
    <source>
        <dbReference type="ARBA" id="ARBA00023136"/>
    </source>
</evidence>
<accession>A0A4C1ZQ77</accession>
<evidence type="ECO:0000259" key="6">
    <source>
        <dbReference type="Pfam" id="PF01490"/>
    </source>
</evidence>
<name>A0A4C1ZQ77_EUMVA</name>
<dbReference type="Pfam" id="PF01490">
    <property type="entry name" value="Aa_trans"/>
    <property type="match status" value="1"/>
</dbReference>
<feature type="transmembrane region" description="Helical" evidence="5">
    <location>
        <begin position="228"/>
        <end position="245"/>
    </location>
</feature>
<organism evidence="7 8">
    <name type="scientific">Eumeta variegata</name>
    <name type="common">Bagworm moth</name>
    <name type="synonym">Eumeta japonica</name>
    <dbReference type="NCBI Taxonomy" id="151549"/>
    <lineage>
        <taxon>Eukaryota</taxon>
        <taxon>Metazoa</taxon>
        <taxon>Ecdysozoa</taxon>
        <taxon>Arthropoda</taxon>
        <taxon>Hexapoda</taxon>
        <taxon>Insecta</taxon>
        <taxon>Pterygota</taxon>
        <taxon>Neoptera</taxon>
        <taxon>Endopterygota</taxon>
        <taxon>Lepidoptera</taxon>
        <taxon>Glossata</taxon>
        <taxon>Ditrysia</taxon>
        <taxon>Tineoidea</taxon>
        <taxon>Psychidae</taxon>
        <taxon>Oiketicinae</taxon>
        <taxon>Eumeta</taxon>
    </lineage>
</organism>
<dbReference type="InterPro" id="IPR013057">
    <property type="entry name" value="AA_transpt_TM"/>
</dbReference>
<protein>
    <submittedName>
        <fullName evidence="7">Proton-coupled amino acid transporter-like protein CG1139</fullName>
    </submittedName>
</protein>
<evidence type="ECO:0000256" key="1">
    <source>
        <dbReference type="ARBA" id="ARBA00004141"/>
    </source>
</evidence>
<feature type="transmembrane region" description="Helical" evidence="5">
    <location>
        <begin position="187"/>
        <end position="208"/>
    </location>
</feature>
<feature type="transmembrane region" description="Helical" evidence="5">
    <location>
        <begin position="370"/>
        <end position="393"/>
    </location>
</feature>
<comment type="caution">
    <text evidence="7">The sequence shown here is derived from an EMBL/GenBank/DDBJ whole genome shotgun (WGS) entry which is preliminary data.</text>
</comment>
<dbReference type="AlphaFoldDB" id="A0A4C1ZQ77"/>
<evidence type="ECO:0000313" key="8">
    <source>
        <dbReference type="Proteomes" id="UP000299102"/>
    </source>
</evidence>
<sequence length="489" mass="54753">MIHSPCGAFNNNSPYISDGKCTKRYPRNLVSDTITVNDGYPLYRRRSVEDGGKSIVLKSNSVKSIKYNCKYVNKGSDIAIFELGNVTAPLDEINQYQLGRYISSNEAVWRILSFPIHERHPTVVHLAVHLENGQRVYFTADNVLLKSAQRLYARLRLTDLSYPGLAEAATVTGPFPKFRKFGKLFRYSVDVIIGIDLFGSCAVYQIIIAKTIKQLVENDPNAKDDERVHIRIYIIALLIPIMLLGMIRTLKYLAPFSLLADFCIVVCVISTVVYSMQVAPSISERPAWKNFGNFFEFCGVVVFSMEGVGVSPPIENNMKEPKKYPIVLAAGMSIVVCFVATVGFFGYWGYGEDCKSPVTLNFPMELFPKILKGLVALMIYVTYALNFWAPFNLVWYYIAKKYDPSYHWFWERVYRAIIITIICIVAVAFPNIGNLMGLSRDAGNALVTPLGLEVAMGGSDHLLSARLLVCPSNMLYKSGVLGVLQRTPG</sequence>
<keyword evidence="4 5" id="KW-0472">Membrane</keyword>
<evidence type="ECO:0000256" key="5">
    <source>
        <dbReference type="SAM" id="Phobius"/>
    </source>
</evidence>
<dbReference type="STRING" id="151549.A0A4C1ZQ77"/>
<dbReference type="Proteomes" id="UP000299102">
    <property type="component" value="Unassembled WGS sequence"/>
</dbReference>
<dbReference type="OrthoDB" id="2417221at2759"/>
<proteinExistence type="predicted"/>
<dbReference type="GO" id="GO:0015179">
    <property type="term" value="F:L-amino acid transmembrane transporter activity"/>
    <property type="evidence" value="ECO:0007669"/>
    <property type="project" value="TreeGrafter"/>
</dbReference>
<feature type="transmembrane region" description="Helical" evidence="5">
    <location>
        <begin position="326"/>
        <end position="350"/>
    </location>
</feature>
<evidence type="ECO:0000256" key="3">
    <source>
        <dbReference type="ARBA" id="ARBA00022989"/>
    </source>
</evidence>
<evidence type="ECO:0000256" key="2">
    <source>
        <dbReference type="ARBA" id="ARBA00022692"/>
    </source>
</evidence>
<feature type="transmembrane region" description="Helical" evidence="5">
    <location>
        <begin position="252"/>
        <end position="274"/>
    </location>
</feature>
<feature type="transmembrane region" description="Helical" evidence="5">
    <location>
        <begin position="413"/>
        <end position="432"/>
    </location>
</feature>
<comment type="subcellular location">
    <subcellularLocation>
        <location evidence="1">Membrane</location>
        <topology evidence="1">Multi-pass membrane protein</topology>
    </subcellularLocation>
</comment>
<dbReference type="PANTHER" id="PTHR22950">
    <property type="entry name" value="AMINO ACID TRANSPORTER"/>
    <property type="match status" value="1"/>
</dbReference>